<organism evidence="1">
    <name type="scientific">viral metagenome</name>
    <dbReference type="NCBI Taxonomy" id="1070528"/>
    <lineage>
        <taxon>unclassified sequences</taxon>
        <taxon>metagenomes</taxon>
        <taxon>organismal metagenomes</taxon>
    </lineage>
</organism>
<accession>A0A6C0AVP3</accession>
<sequence length="155" mass="18775">MSFTRFHDDECRMQKQMQEQTYTGRYMLNVPGNGVNMPFTEDPYLRLQKWGANWNNNAILIDNDLRGLNNKLSRDCYTNEKKWNIYSKELQNYPTNQKTVQQSRATNPAWELRDKQQYKEKILFLDPQENICIPFHNNLNTRMLEKDYYDKNNKY</sequence>
<dbReference type="EMBL" id="MN738771">
    <property type="protein sequence ID" value="QHS84007.1"/>
    <property type="molecule type" value="Genomic_DNA"/>
</dbReference>
<dbReference type="AlphaFoldDB" id="A0A6C0AVP3"/>
<reference evidence="1" key="1">
    <citation type="journal article" date="2020" name="Nature">
        <title>Giant virus diversity and host interactions through global metagenomics.</title>
        <authorList>
            <person name="Schulz F."/>
            <person name="Roux S."/>
            <person name="Paez-Espino D."/>
            <person name="Jungbluth S."/>
            <person name="Walsh D.A."/>
            <person name="Denef V.J."/>
            <person name="McMahon K.D."/>
            <person name="Konstantinidis K.T."/>
            <person name="Eloe-Fadrosh E.A."/>
            <person name="Kyrpides N.C."/>
            <person name="Woyke T."/>
        </authorList>
    </citation>
    <scope>NUCLEOTIDE SEQUENCE</scope>
    <source>
        <strain evidence="1">GVMAG-S-ERX555965-48</strain>
    </source>
</reference>
<proteinExistence type="predicted"/>
<name>A0A6C0AVP3_9ZZZZ</name>
<protein>
    <submittedName>
        <fullName evidence="1">Uncharacterized protein</fullName>
    </submittedName>
</protein>
<evidence type="ECO:0000313" key="1">
    <source>
        <dbReference type="EMBL" id="QHS84007.1"/>
    </source>
</evidence>